<dbReference type="EMBL" id="BMHI01000004">
    <property type="protein sequence ID" value="GGB33510.1"/>
    <property type="molecule type" value="Genomic_DNA"/>
</dbReference>
<feature type="transmembrane region" description="Helical" evidence="8">
    <location>
        <begin position="166"/>
        <end position="183"/>
    </location>
</feature>
<dbReference type="InterPro" id="IPR036514">
    <property type="entry name" value="SGNH_hydro_sf"/>
</dbReference>
<feature type="transmembrane region" description="Helical" evidence="8">
    <location>
        <begin position="190"/>
        <end position="209"/>
    </location>
</feature>
<protein>
    <submittedName>
        <fullName evidence="11">Membrane protein</fullName>
    </submittedName>
</protein>
<comment type="subcellular location">
    <subcellularLocation>
        <location evidence="1">Cell membrane</location>
        <topology evidence="1">Multi-pass membrane protein</topology>
    </subcellularLocation>
</comment>
<feature type="transmembrane region" description="Helical" evidence="8">
    <location>
        <begin position="51"/>
        <end position="71"/>
    </location>
</feature>
<feature type="transmembrane region" description="Helical" evidence="8">
    <location>
        <begin position="229"/>
        <end position="245"/>
    </location>
</feature>
<accession>A0A916WVK9</accession>
<dbReference type="PANTHER" id="PTHR23028">
    <property type="entry name" value="ACETYLTRANSFERASE"/>
    <property type="match status" value="1"/>
</dbReference>
<name>A0A916WVK9_9MICO</name>
<comment type="caution">
    <text evidence="11">The sequence shown here is derived from an EMBL/GenBank/DDBJ whole genome shotgun (WGS) entry which is preliminary data.</text>
</comment>
<dbReference type="Gene3D" id="3.40.50.1110">
    <property type="entry name" value="SGNH hydrolase"/>
    <property type="match status" value="1"/>
</dbReference>
<dbReference type="PANTHER" id="PTHR23028:SF53">
    <property type="entry name" value="ACYL_TRANSF_3 DOMAIN-CONTAINING PROTEIN"/>
    <property type="match status" value="1"/>
</dbReference>
<dbReference type="Pfam" id="PF19040">
    <property type="entry name" value="SGNH"/>
    <property type="match status" value="1"/>
</dbReference>
<dbReference type="InterPro" id="IPR043968">
    <property type="entry name" value="SGNH"/>
</dbReference>
<keyword evidence="2" id="KW-1003">Cell membrane</keyword>
<evidence type="ECO:0000256" key="4">
    <source>
        <dbReference type="ARBA" id="ARBA00022692"/>
    </source>
</evidence>
<feature type="domain" description="SGNH" evidence="10">
    <location>
        <begin position="421"/>
        <end position="639"/>
    </location>
</feature>
<keyword evidence="5 8" id="KW-1133">Transmembrane helix</keyword>
<evidence type="ECO:0000259" key="9">
    <source>
        <dbReference type="Pfam" id="PF01757"/>
    </source>
</evidence>
<evidence type="ECO:0000256" key="3">
    <source>
        <dbReference type="ARBA" id="ARBA00022679"/>
    </source>
</evidence>
<gene>
    <name evidence="11" type="ORF">GCM10011492_25160</name>
</gene>
<evidence type="ECO:0000313" key="11">
    <source>
        <dbReference type="EMBL" id="GGB33510.1"/>
    </source>
</evidence>
<evidence type="ECO:0000256" key="2">
    <source>
        <dbReference type="ARBA" id="ARBA00022475"/>
    </source>
</evidence>
<keyword evidence="4 8" id="KW-0812">Transmembrane</keyword>
<keyword evidence="12" id="KW-1185">Reference proteome</keyword>
<dbReference type="InterPro" id="IPR050879">
    <property type="entry name" value="Acyltransferase_3"/>
</dbReference>
<feature type="transmembrane region" description="Helical" evidence="8">
    <location>
        <begin position="353"/>
        <end position="370"/>
    </location>
</feature>
<evidence type="ECO:0000313" key="12">
    <source>
        <dbReference type="Proteomes" id="UP000636793"/>
    </source>
</evidence>
<dbReference type="AlphaFoldDB" id="A0A916WVK9"/>
<feature type="transmembrane region" description="Helical" evidence="8">
    <location>
        <begin position="313"/>
        <end position="333"/>
    </location>
</feature>
<dbReference type="GO" id="GO:0005886">
    <property type="term" value="C:plasma membrane"/>
    <property type="evidence" value="ECO:0007669"/>
    <property type="project" value="UniProtKB-SubCell"/>
</dbReference>
<evidence type="ECO:0000256" key="5">
    <source>
        <dbReference type="ARBA" id="ARBA00022989"/>
    </source>
</evidence>
<dbReference type="InterPro" id="IPR002656">
    <property type="entry name" value="Acyl_transf_3_dom"/>
</dbReference>
<evidence type="ECO:0000256" key="8">
    <source>
        <dbReference type="SAM" id="Phobius"/>
    </source>
</evidence>
<dbReference type="Proteomes" id="UP000636793">
    <property type="component" value="Unassembled WGS sequence"/>
</dbReference>
<keyword evidence="7" id="KW-0012">Acyltransferase</keyword>
<feature type="transmembrane region" description="Helical" evidence="8">
    <location>
        <begin position="382"/>
        <end position="406"/>
    </location>
</feature>
<keyword evidence="6 8" id="KW-0472">Membrane</keyword>
<feature type="domain" description="Acyltransferase 3" evidence="9">
    <location>
        <begin position="25"/>
        <end position="364"/>
    </location>
</feature>
<dbReference type="GO" id="GO:0009103">
    <property type="term" value="P:lipopolysaccharide biosynthetic process"/>
    <property type="evidence" value="ECO:0007669"/>
    <property type="project" value="TreeGrafter"/>
</dbReference>
<keyword evidence="3" id="KW-0808">Transferase</keyword>
<sequence length="661" mass="72433">MRDVPTPEHVCDLMSPRPTGGGYRPALDGMRAVSVLTIMLFHVPYQWVTGGYWSVNVFFIVSGYLITGLLLKELDKWGSIDLVGFYVRRARRLLPALLIMLIVVSVAWPRILGDATPSTIKGDGLAALFYVANWRMVLTGQSYFEQFGAVAQSPFKHAWTLGIEEQYYLLFPILMIVLFRMFGRRGRGKILAVMIALAALSALVMAKLYVPGGDPSRVYYGTDSRMQDILVGAALAVGMSMLDRQRLAAWAQRNRPFVVGGGWVVAALTLYWFFWIPAHGWVFYGGYLVFDTMFALLIASVELLPGSSIARVIAWRPLAWVGMMSYGLYLWHYPLFVVLTPDRTHLSGIPLQLLRFGLTFAIASASYYLVENPIRKGALRKLGRKVSTLVPVAAVAATAVVIAVSVNGMRLAPAARAGEGVTVSGGSGGYSLLIVGDSVGFSLGYNFPKHAYPDVRPTAAVDFGCGTAEQSIVVSGKRQPTESECSNIFEHWAEGVGSTKPKVVVWSMGPWEVYDHYVDGKTLKVGSAAYSSYLLSRMETGLEAMDKAGKHGPIVIPTVPCLGQPKYMVNGVNMATDRNDPERAAAVNKILRTFAAKHPKTVHLVDPGELVCPTGKFTEKVHGVKLRDDGVHYTKAGAEDFWKWLLPQVAKWVPGTPKATK</sequence>
<reference evidence="11" key="2">
    <citation type="submission" date="2020-09" db="EMBL/GenBank/DDBJ databases">
        <authorList>
            <person name="Sun Q."/>
            <person name="Zhou Y."/>
        </authorList>
    </citation>
    <scope>NUCLEOTIDE SEQUENCE</scope>
    <source>
        <strain evidence="11">CGMCC 1.15085</strain>
    </source>
</reference>
<dbReference type="SUPFAM" id="SSF52266">
    <property type="entry name" value="SGNH hydrolase"/>
    <property type="match status" value="1"/>
</dbReference>
<evidence type="ECO:0000256" key="7">
    <source>
        <dbReference type="ARBA" id="ARBA00023315"/>
    </source>
</evidence>
<organism evidence="11 12">
    <name type="scientific">Flexivirga endophytica</name>
    <dbReference type="NCBI Taxonomy" id="1849103"/>
    <lineage>
        <taxon>Bacteria</taxon>
        <taxon>Bacillati</taxon>
        <taxon>Actinomycetota</taxon>
        <taxon>Actinomycetes</taxon>
        <taxon>Micrococcales</taxon>
        <taxon>Dermacoccaceae</taxon>
        <taxon>Flexivirga</taxon>
    </lineage>
</organism>
<feature type="transmembrane region" description="Helical" evidence="8">
    <location>
        <begin position="257"/>
        <end position="275"/>
    </location>
</feature>
<feature type="transmembrane region" description="Helical" evidence="8">
    <location>
        <begin position="92"/>
        <end position="111"/>
    </location>
</feature>
<proteinExistence type="predicted"/>
<evidence type="ECO:0000256" key="1">
    <source>
        <dbReference type="ARBA" id="ARBA00004651"/>
    </source>
</evidence>
<evidence type="ECO:0000256" key="6">
    <source>
        <dbReference type="ARBA" id="ARBA00023136"/>
    </source>
</evidence>
<dbReference type="GO" id="GO:0016747">
    <property type="term" value="F:acyltransferase activity, transferring groups other than amino-acyl groups"/>
    <property type="evidence" value="ECO:0007669"/>
    <property type="project" value="InterPro"/>
</dbReference>
<dbReference type="Pfam" id="PF01757">
    <property type="entry name" value="Acyl_transf_3"/>
    <property type="match status" value="1"/>
</dbReference>
<reference evidence="11" key="1">
    <citation type="journal article" date="2014" name="Int. J. Syst. Evol. Microbiol.">
        <title>Complete genome sequence of Corynebacterium casei LMG S-19264T (=DSM 44701T), isolated from a smear-ripened cheese.</title>
        <authorList>
            <consortium name="US DOE Joint Genome Institute (JGI-PGF)"/>
            <person name="Walter F."/>
            <person name="Albersmeier A."/>
            <person name="Kalinowski J."/>
            <person name="Ruckert C."/>
        </authorList>
    </citation>
    <scope>NUCLEOTIDE SEQUENCE</scope>
    <source>
        <strain evidence="11">CGMCC 1.15085</strain>
    </source>
</reference>
<evidence type="ECO:0000259" key="10">
    <source>
        <dbReference type="Pfam" id="PF19040"/>
    </source>
</evidence>
<feature type="transmembrane region" description="Helical" evidence="8">
    <location>
        <begin position="281"/>
        <end position="301"/>
    </location>
</feature>